<evidence type="ECO:0000313" key="2">
    <source>
        <dbReference type="Proteomes" id="UP000324222"/>
    </source>
</evidence>
<protein>
    <recommendedName>
        <fullName evidence="3">Integrase zinc-binding domain-containing protein</fullName>
    </recommendedName>
</protein>
<dbReference type="AlphaFoldDB" id="A0A5B7DU87"/>
<sequence>MLGATQRPFVYKQHVPAVQQSSSLHPHDSRSWLSPLAAPYRPPPLSNSHHPRFGIVEPERKWAATKRENEDAVNQAPREHLQRYSVSTRGFCYTSTALVVAVNGPHTRLVQLLIDGESDSSYIRSSVANYLNLPVTDSDTFACVGFQEKIENIKKYDQAINRLAWIRRFTHNARCQAAARKTGPLTPEERRDPLHYWIFLAQNAFYCTELDALRHGTSLQPHSPVSRLRPFLDKHGLIRTTLRTNEPSVITLPDLSYITTLIVDEAHRRCFHQSTRTTLALLSAEYMIRRKTVLRVVSSCGRCKRYRSLPYSSPEASLPDFRTEPTRPFSRIGLDYFGPIYVDAGERRVWGLLLT</sequence>
<dbReference type="PANTHER" id="PTHR47331:SF5">
    <property type="entry name" value="RIBONUCLEASE H"/>
    <property type="match status" value="1"/>
</dbReference>
<organism evidence="1 2">
    <name type="scientific">Portunus trituberculatus</name>
    <name type="common">Swimming crab</name>
    <name type="synonym">Neptunus trituberculatus</name>
    <dbReference type="NCBI Taxonomy" id="210409"/>
    <lineage>
        <taxon>Eukaryota</taxon>
        <taxon>Metazoa</taxon>
        <taxon>Ecdysozoa</taxon>
        <taxon>Arthropoda</taxon>
        <taxon>Crustacea</taxon>
        <taxon>Multicrustacea</taxon>
        <taxon>Malacostraca</taxon>
        <taxon>Eumalacostraca</taxon>
        <taxon>Eucarida</taxon>
        <taxon>Decapoda</taxon>
        <taxon>Pleocyemata</taxon>
        <taxon>Brachyura</taxon>
        <taxon>Eubrachyura</taxon>
        <taxon>Portunoidea</taxon>
        <taxon>Portunidae</taxon>
        <taxon>Portuninae</taxon>
        <taxon>Portunus</taxon>
    </lineage>
</organism>
<proteinExistence type="predicted"/>
<dbReference type="OrthoDB" id="6375653at2759"/>
<gene>
    <name evidence="1" type="ORF">E2C01_018337</name>
</gene>
<reference evidence="1 2" key="1">
    <citation type="submission" date="2019-05" db="EMBL/GenBank/DDBJ databases">
        <title>Another draft genome of Portunus trituberculatus and its Hox gene families provides insights of decapod evolution.</title>
        <authorList>
            <person name="Jeong J.-H."/>
            <person name="Song I."/>
            <person name="Kim S."/>
            <person name="Choi T."/>
            <person name="Kim D."/>
            <person name="Ryu S."/>
            <person name="Kim W."/>
        </authorList>
    </citation>
    <scope>NUCLEOTIDE SEQUENCE [LARGE SCALE GENOMIC DNA]</scope>
    <source>
        <tissue evidence="1">Muscle</tissue>
    </source>
</reference>
<name>A0A5B7DU87_PORTR</name>
<accession>A0A5B7DU87</accession>
<dbReference type="PANTHER" id="PTHR47331">
    <property type="entry name" value="PHD-TYPE DOMAIN-CONTAINING PROTEIN"/>
    <property type="match status" value="1"/>
</dbReference>
<evidence type="ECO:0000313" key="1">
    <source>
        <dbReference type="EMBL" id="MPC25232.1"/>
    </source>
</evidence>
<evidence type="ECO:0008006" key="3">
    <source>
        <dbReference type="Google" id="ProtNLM"/>
    </source>
</evidence>
<dbReference type="EMBL" id="VSRR010001436">
    <property type="protein sequence ID" value="MPC25232.1"/>
    <property type="molecule type" value="Genomic_DNA"/>
</dbReference>
<comment type="caution">
    <text evidence="1">The sequence shown here is derived from an EMBL/GenBank/DDBJ whole genome shotgun (WGS) entry which is preliminary data.</text>
</comment>
<dbReference type="Proteomes" id="UP000324222">
    <property type="component" value="Unassembled WGS sequence"/>
</dbReference>
<keyword evidence="2" id="KW-1185">Reference proteome</keyword>